<dbReference type="PANTHER" id="PTHR30404:SF0">
    <property type="entry name" value="N-ACETYLMURAMOYL-L-ALANINE AMIDASE AMIC"/>
    <property type="match status" value="1"/>
</dbReference>
<dbReference type="GO" id="GO:0008745">
    <property type="term" value="F:N-acetylmuramoyl-L-alanine amidase activity"/>
    <property type="evidence" value="ECO:0007669"/>
    <property type="project" value="UniProtKB-EC"/>
</dbReference>
<dbReference type="Pfam" id="PF01520">
    <property type="entry name" value="Amidase_3"/>
    <property type="match status" value="1"/>
</dbReference>
<evidence type="ECO:0000256" key="2">
    <source>
        <dbReference type="ARBA" id="ARBA00011901"/>
    </source>
</evidence>
<gene>
    <name evidence="5" type="ORF">SAMN02983004_00181</name>
</gene>
<dbReference type="EMBL" id="FMTE01000002">
    <property type="protein sequence ID" value="SCW26986.1"/>
    <property type="molecule type" value="Genomic_DNA"/>
</dbReference>
<keyword evidence="3" id="KW-0378">Hydrolase</keyword>
<dbReference type="CDD" id="cd02696">
    <property type="entry name" value="MurNAc-LAA"/>
    <property type="match status" value="1"/>
</dbReference>
<comment type="catalytic activity">
    <reaction evidence="1">
        <text>Hydrolyzes the link between N-acetylmuramoyl residues and L-amino acid residues in certain cell-wall glycopeptides.</text>
        <dbReference type="EC" id="3.5.1.28"/>
    </reaction>
</comment>
<dbReference type="GO" id="GO:0030288">
    <property type="term" value="C:outer membrane-bounded periplasmic space"/>
    <property type="evidence" value="ECO:0007669"/>
    <property type="project" value="TreeGrafter"/>
</dbReference>
<dbReference type="AlphaFoldDB" id="A0A1G4P3Y7"/>
<keyword evidence="6" id="KW-1185">Reference proteome</keyword>
<dbReference type="EC" id="3.5.1.28" evidence="2"/>
<dbReference type="SUPFAM" id="SSF53187">
    <property type="entry name" value="Zn-dependent exopeptidases"/>
    <property type="match status" value="1"/>
</dbReference>
<dbReference type="GO" id="GO:0009253">
    <property type="term" value="P:peptidoglycan catabolic process"/>
    <property type="evidence" value="ECO:0007669"/>
    <property type="project" value="InterPro"/>
</dbReference>
<dbReference type="PANTHER" id="PTHR30404">
    <property type="entry name" value="N-ACETYLMURAMOYL-L-ALANINE AMIDASE"/>
    <property type="match status" value="1"/>
</dbReference>
<evidence type="ECO:0000259" key="4">
    <source>
        <dbReference type="SMART" id="SM00646"/>
    </source>
</evidence>
<feature type="domain" description="MurNAc-LAA" evidence="4">
    <location>
        <begin position="186"/>
        <end position="334"/>
    </location>
</feature>
<dbReference type="InterPro" id="IPR002508">
    <property type="entry name" value="MurNAc-LAA_cat"/>
</dbReference>
<accession>A0A1G4P3Y7</accession>
<dbReference type="InterPro" id="IPR050695">
    <property type="entry name" value="N-acetylmuramoyl_amidase_3"/>
</dbReference>
<dbReference type="Gene3D" id="3.40.630.40">
    <property type="entry name" value="Zn-dependent exopeptidases"/>
    <property type="match status" value="1"/>
</dbReference>
<organism evidence="5 6">
    <name type="scientific">Borreliella japonica</name>
    <name type="common">Borrelia japonica</name>
    <dbReference type="NCBI Taxonomy" id="34095"/>
    <lineage>
        <taxon>Bacteria</taxon>
        <taxon>Pseudomonadati</taxon>
        <taxon>Spirochaetota</taxon>
        <taxon>Spirochaetia</taxon>
        <taxon>Spirochaetales</taxon>
        <taxon>Borreliaceae</taxon>
        <taxon>Borreliella</taxon>
    </lineage>
</organism>
<evidence type="ECO:0000256" key="1">
    <source>
        <dbReference type="ARBA" id="ARBA00001561"/>
    </source>
</evidence>
<dbReference type="SMART" id="SM00646">
    <property type="entry name" value="Ami_3"/>
    <property type="match status" value="1"/>
</dbReference>
<evidence type="ECO:0000313" key="6">
    <source>
        <dbReference type="Proteomes" id="UP000199262"/>
    </source>
</evidence>
<dbReference type="Proteomes" id="UP000199262">
    <property type="component" value="Unassembled WGS sequence"/>
</dbReference>
<reference evidence="6" key="1">
    <citation type="submission" date="2016-10" db="EMBL/GenBank/DDBJ databases">
        <authorList>
            <person name="Varghese N."/>
            <person name="Submissions S."/>
        </authorList>
    </citation>
    <scope>NUCLEOTIDE SEQUENCE [LARGE SCALE GENOMIC DNA]</scope>
    <source>
        <strain evidence="6">ATCC 51557</strain>
    </source>
</reference>
<name>A0A1G4P3Y7_BORJA</name>
<proteinExistence type="predicted"/>
<sequence>MLLSFGKMILLIDLVLFPYLSLYSKPLDYTNVLDFFDTNVFKFDFNIENDVFTIENDKGYLKFRVGFEYALTSSGYYMFVDPIIDIRGEILISQKVLKQIENYFNSLTNYNKPRITSIIIDPGHGGHDAGAVVTLKINGYDVVLQEKDFALTYSIYLSKILSNYFVNKNILLTRVNDVFLTLKERSEFANAIKPNFPNNVIFLSIHANDAPNSEARGVEFWYLPKDSKREVIKDFKGYDIKGNRYLSELNDILDIKYKYESKRLAEILYKVFKNELSETNIRPIREEQWFVIKNSSMPAVLIEMGFLSNILDAKLILDYNYMSKFNILILKSLMEFISFYEK</sequence>
<evidence type="ECO:0000256" key="3">
    <source>
        <dbReference type="ARBA" id="ARBA00022801"/>
    </source>
</evidence>
<evidence type="ECO:0000313" key="5">
    <source>
        <dbReference type="EMBL" id="SCW26986.1"/>
    </source>
</evidence>
<protein>
    <recommendedName>
        <fullName evidence="2">N-acetylmuramoyl-L-alanine amidase</fullName>
        <ecNumber evidence="2">3.5.1.28</ecNumber>
    </recommendedName>
</protein>